<evidence type="ECO:0000256" key="2">
    <source>
        <dbReference type="ARBA" id="ARBA00023235"/>
    </source>
</evidence>
<gene>
    <name evidence="4" type="ORF">OCK72_11455</name>
</gene>
<evidence type="ECO:0000313" key="4">
    <source>
        <dbReference type="EMBL" id="MCY7009237.1"/>
    </source>
</evidence>
<proteinExistence type="inferred from homology"/>
<keyword evidence="3" id="KW-0812">Transmembrane</keyword>
<keyword evidence="3" id="KW-0472">Membrane</keyword>
<feature type="transmembrane region" description="Helical" evidence="3">
    <location>
        <begin position="297"/>
        <end position="321"/>
    </location>
</feature>
<dbReference type="SUPFAM" id="SSF54506">
    <property type="entry name" value="Diaminopimelate epimerase-like"/>
    <property type="match status" value="2"/>
</dbReference>
<reference evidence="4" key="1">
    <citation type="submission" date="2022-09" db="EMBL/GenBank/DDBJ databases">
        <authorList>
            <person name="Zoaiter M."/>
        </authorList>
    </citation>
    <scope>NUCLEOTIDE SEQUENCE</scope>
    <source>
        <strain evidence="4">DSM 19848</strain>
    </source>
</reference>
<dbReference type="GO" id="GO:0016853">
    <property type="term" value="F:isomerase activity"/>
    <property type="evidence" value="ECO:0007669"/>
    <property type="project" value="UniProtKB-KW"/>
</dbReference>
<keyword evidence="5" id="KW-1185">Reference proteome</keyword>
<sequence length="373" mass="40981">MKKYDFILMRGGTSKALFFKEEDMPNDKNLWTKFLLDAMGSPDERQIDGMGGANSLTSKVAIIKKSTREDADIDYTFAQVSLTSDVVDFKGNCGNISSAVAPYSIIKGTVKPKIENGRTIIKIFNTNTQKIIEAEIEIKDGTFYDRGQTKISGVPGTASSIILSFNNAEGAVTNKLLPTGNAKDKIITSKGEIEISIVDAANPLVFINAENIGLRGNELPQEFSEENLNYIEEIRSIAAELCDFCKKEEATKKSPAVPKATIISKPQSYTTINGTTLNEKDSDISIRMMSMQKPHKALAITGAICITYALFKEGTLVNLLVKPKKDMKKIRLAHPGGVMEVSPNFDGNYLKGVKVERTARMIAEGKLNLKEEY</sequence>
<name>A0ABT4DKT9_FUSSI</name>
<evidence type="ECO:0000313" key="5">
    <source>
        <dbReference type="Proteomes" id="UP001062738"/>
    </source>
</evidence>
<dbReference type="Gene3D" id="3.10.310.10">
    <property type="entry name" value="Diaminopimelate Epimerase, Chain A, domain 1"/>
    <property type="match status" value="2"/>
</dbReference>
<evidence type="ECO:0000256" key="1">
    <source>
        <dbReference type="ARBA" id="ARBA00007673"/>
    </source>
</evidence>
<dbReference type="PANTHER" id="PTHR43709:SF2">
    <property type="entry name" value="DUF453 DOMAIN PROTEIN (AFU_ORTHOLOGUE AFUA_6G00360)"/>
    <property type="match status" value="1"/>
</dbReference>
<keyword evidence="2 4" id="KW-0413">Isomerase</keyword>
<comment type="similarity">
    <text evidence="1">Belongs to the PrpF family.</text>
</comment>
<dbReference type="Pfam" id="PF04303">
    <property type="entry name" value="PrpF"/>
    <property type="match status" value="1"/>
</dbReference>
<comment type="caution">
    <text evidence="4">The sequence shown here is derived from an EMBL/GenBank/DDBJ whole genome shotgun (WGS) entry which is preliminary data.</text>
</comment>
<dbReference type="EMBL" id="JAOXXL010000061">
    <property type="protein sequence ID" value="MCY7009237.1"/>
    <property type="molecule type" value="Genomic_DNA"/>
</dbReference>
<organism evidence="4 5">
    <name type="scientific">Fusobacterium simiae</name>
    <dbReference type="NCBI Taxonomy" id="855"/>
    <lineage>
        <taxon>Bacteria</taxon>
        <taxon>Fusobacteriati</taxon>
        <taxon>Fusobacteriota</taxon>
        <taxon>Fusobacteriia</taxon>
        <taxon>Fusobacteriales</taxon>
        <taxon>Fusobacteriaceae</taxon>
        <taxon>Fusobacterium</taxon>
    </lineage>
</organism>
<evidence type="ECO:0000256" key="3">
    <source>
        <dbReference type="SAM" id="Phobius"/>
    </source>
</evidence>
<accession>A0ABT4DKT9</accession>
<keyword evidence="3" id="KW-1133">Transmembrane helix</keyword>
<dbReference type="InterPro" id="IPR007400">
    <property type="entry name" value="PrpF-like"/>
</dbReference>
<dbReference type="PANTHER" id="PTHR43709">
    <property type="entry name" value="ACONITATE ISOMERASE-RELATED"/>
    <property type="match status" value="1"/>
</dbReference>
<protein>
    <submittedName>
        <fullName evidence="4">3-methylitaconate isomerase</fullName>
    </submittedName>
</protein>
<dbReference type="Proteomes" id="UP001062738">
    <property type="component" value="Unassembled WGS sequence"/>
</dbReference>